<dbReference type="InterPro" id="IPR043502">
    <property type="entry name" value="DNA/RNA_pol_sf"/>
</dbReference>
<sequence length="1043" mass="119742">MITSHQIKLFSLLERRMKSHRMGDLYLNVYPSWCFTSNISCHKNGRIFVAWDPDSFTVDIIHMDPQMIHCNVTARCSGKVFFCTFVYGMNDRKGREPLWDQLQQLALLCRGAWVVMGGFNALLALGDRLGSTFRETEIQPMRACMNVCRLTEVKTMGRFFTWNNKQDGEDRVFSRIDRVLANAEWDALLENVEATFLPEGEFDHCPMVLSCYTARAQRKPFRFYNMWITAPGYHDLISKNWDRYVYGCPMYRVLQKMKWIKADLRALNKESFSSVEADKHSCYSAFLEAQKQMHADPCNSSLASAERAAGQSYKLANERFISFLQQTAKVHWLQNGDENTRAFHQSIKHKRKKNRIHSIQNQQGVWVKTDEGVQDAFVQFYKSLFCTRLENRTHVQTVIMDKGARLTENHKRKILKEINVASITLVPKVSVPATVGDFRPIACCSVIYKCISKLLCRKLNDVLPDIISPNQGAFVPGRSILHIVLVCQDLVKMYRSSQKAKCSLLKLGLRKAYDIVEWEFIREVMTDLGFPTHFISLIMTCLTTTQYSILINGAPTSLIQPKRGLRQGDPLSPLLFTLCMEYFSRAMITVSEHPHFSFHPRCRRLSLNHLCFADDLLMFCKGDPAVVKLMMDGFKVFSATTGLTVNAFKSSIYCCGLSSSEKEAIAGNTGFQFGTLPFRYLGVPISACKLKQADCEGLVEKMVARIKVWSSRNISFAGRTQLVNSVLMSICVYWAQIFIFPKAVLKKINAICRSYLWHGNFDDCRPGAVAWDQLCWPKKQGGLGFKNLLLWNQAVVGKLAWAIAHKKDNLWVKWIHSLYIKDKPWVQFTPSASASWVVKCICQVKDFFSQGVSPQWLTSTKYSIKEMYQLHLTQRDNVQWHRYVWNRLSIPKHRFILWLATQDKLKTRTRLHKFGVVDDCLCPICGSSPETVEHLFFKCVLSHNGGNEVMKGLGFSHCRDGIGPLFKWLQRSAGTEFRRAVAYTTTAVLVYHVWKARKAEIWKSQVPTVQSLVKAGQSDVKCRVQKLIGRKVHRRDVDWFQKL</sequence>
<dbReference type="InterPro" id="IPR000477">
    <property type="entry name" value="RT_dom"/>
</dbReference>
<keyword evidence="2" id="KW-1185">Reference proteome</keyword>
<dbReference type="SUPFAM" id="SSF56672">
    <property type="entry name" value="DNA/RNA polymerases"/>
    <property type="match status" value="1"/>
</dbReference>
<dbReference type="CDD" id="cd01650">
    <property type="entry name" value="RT_nLTR_like"/>
    <property type="match status" value="1"/>
</dbReference>
<dbReference type="Pfam" id="PF13966">
    <property type="entry name" value="zf-RVT"/>
    <property type="match status" value="1"/>
</dbReference>
<accession>A0A9R0IEW9</accession>
<dbReference type="GeneID" id="110787740"/>
<evidence type="ECO:0000259" key="1">
    <source>
        <dbReference type="PROSITE" id="PS50878"/>
    </source>
</evidence>
<feature type="domain" description="Reverse transcriptase" evidence="1">
    <location>
        <begin position="407"/>
        <end position="685"/>
    </location>
</feature>
<gene>
    <name evidence="3" type="primary">LOC110787740</name>
</gene>
<dbReference type="Pfam" id="PF00078">
    <property type="entry name" value="RVT_1"/>
    <property type="match status" value="1"/>
</dbReference>
<reference evidence="2" key="1">
    <citation type="journal article" date="2021" name="Nat. Commun.">
        <title>Genomic analyses provide insights into spinach domestication and the genetic basis of agronomic traits.</title>
        <authorList>
            <person name="Cai X."/>
            <person name="Sun X."/>
            <person name="Xu C."/>
            <person name="Sun H."/>
            <person name="Wang X."/>
            <person name="Ge C."/>
            <person name="Zhang Z."/>
            <person name="Wang Q."/>
            <person name="Fei Z."/>
            <person name="Jiao C."/>
            <person name="Wang Q."/>
        </authorList>
    </citation>
    <scope>NUCLEOTIDE SEQUENCE [LARGE SCALE GENOMIC DNA]</scope>
    <source>
        <strain evidence="2">cv. Varoflay</strain>
    </source>
</reference>
<evidence type="ECO:0000313" key="2">
    <source>
        <dbReference type="Proteomes" id="UP000813463"/>
    </source>
</evidence>
<name>A0A9R0IEW9_SPIOL</name>
<dbReference type="AlphaFoldDB" id="A0A9R0IEW9"/>
<organism evidence="2 3">
    <name type="scientific">Spinacia oleracea</name>
    <name type="common">Spinach</name>
    <dbReference type="NCBI Taxonomy" id="3562"/>
    <lineage>
        <taxon>Eukaryota</taxon>
        <taxon>Viridiplantae</taxon>
        <taxon>Streptophyta</taxon>
        <taxon>Embryophyta</taxon>
        <taxon>Tracheophyta</taxon>
        <taxon>Spermatophyta</taxon>
        <taxon>Magnoliopsida</taxon>
        <taxon>eudicotyledons</taxon>
        <taxon>Gunneridae</taxon>
        <taxon>Pentapetalae</taxon>
        <taxon>Caryophyllales</taxon>
        <taxon>Chenopodiaceae</taxon>
        <taxon>Chenopodioideae</taxon>
        <taxon>Anserineae</taxon>
        <taxon>Spinacia</taxon>
    </lineage>
</organism>
<dbReference type="PANTHER" id="PTHR33116:SF84">
    <property type="entry name" value="RNA-DIRECTED DNA POLYMERASE"/>
    <property type="match status" value="1"/>
</dbReference>
<dbReference type="Proteomes" id="UP000813463">
    <property type="component" value="Chromosome 5"/>
</dbReference>
<dbReference type="PANTHER" id="PTHR33116">
    <property type="entry name" value="REVERSE TRANSCRIPTASE ZINC-BINDING DOMAIN-CONTAINING PROTEIN-RELATED-RELATED"/>
    <property type="match status" value="1"/>
</dbReference>
<dbReference type="SUPFAM" id="SSF56219">
    <property type="entry name" value="DNase I-like"/>
    <property type="match status" value="1"/>
</dbReference>
<dbReference type="Gene3D" id="3.60.10.10">
    <property type="entry name" value="Endonuclease/exonuclease/phosphatase"/>
    <property type="match status" value="1"/>
</dbReference>
<dbReference type="PROSITE" id="PS50878">
    <property type="entry name" value="RT_POL"/>
    <property type="match status" value="1"/>
</dbReference>
<dbReference type="RefSeq" id="XP_021848076.2">
    <property type="nucleotide sequence ID" value="XM_021992384.2"/>
</dbReference>
<reference evidence="3" key="2">
    <citation type="submission" date="2025-08" db="UniProtKB">
        <authorList>
            <consortium name="RefSeq"/>
        </authorList>
    </citation>
    <scope>IDENTIFICATION</scope>
    <source>
        <tissue evidence="3">Leaf</tissue>
    </source>
</reference>
<dbReference type="InterPro" id="IPR026960">
    <property type="entry name" value="RVT-Znf"/>
</dbReference>
<proteinExistence type="predicted"/>
<dbReference type="InterPro" id="IPR036691">
    <property type="entry name" value="Endo/exonu/phosph_ase_sf"/>
</dbReference>
<dbReference type="KEGG" id="soe:110787740"/>
<protein>
    <recommendedName>
        <fullName evidence="1">Reverse transcriptase domain-containing protein</fullName>
    </recommendedName>
</protein>
<evidence type="ECO:0000313" key="3">
    <source>
        <dbReference type="RefSeq" id="XP_021848076.2"/>
    </source>
</evidence>